<keyword evidence="10" id="KW-0001">2Fe-2S</keyword>
<evidence type="ECO:0000256" key="9">
    <source>
        <dbReference type="ARBA" id="ARBA00022692"/>
    </source>
</evidence>
<dbReference type="OrthoDB" id="9767869at2"/>
<evidence type="ECO:0000256" key="6">
    <source>
        <dbReference type="ARBA" id="ARBA00019816"/>
    </source>
</evidence>
<comment type="function">
    <text evidence="1">Component of the ubiquinol-cytochrome c reductase complex (complex III or cytochrome b-c1 complex), which is a respiratory chain that generates an electrochemical potential coupled to ATP synthesis.</text>
</comment>
<dbReference type="FunFam" id="2.102.10.10:FF:000001">
    <property type="entry name" value="Cytochrome b-c1 complex subunit Rieske, mitochondrial"/>
    <property type="match status" value="1"/>
</dbReference>
<evidence type="ECO:0000256" key="20">
    <source>
        <dbReference type="RuleBase" id="RU004494"/>
    </source>
</evidence>
<evidence type="ECO:0000256" key="14">
    <source>
        <dbReference type="ARBA" id="ARBA00022989"/>
    </source>
</evidence>
<dbReference type="GO" id="GO:0005886">
    <property type="term" value="C:plasma membrane"/>
    <property type="evidence" value="ECO:0007669"/>
    <property type="project" value="UniProtKB-SubCell"/>
</dbReference>
<dbReference type="GO" id="GO:0008121">
    <property type="term" value="F:quinol-cytochrome-c reductase activity"/>
    <property type="evidence" value="ECO:0007669"/>
    <property type="project" value="UniProtKB-EC"/>
</dbReference>
<dbReference type="Gene3D" id="2.102.10.10">
    <property type="entry name" value="Rieske [2Fe-2S] iron-sulphur domain"/>
    <property type="match status" value="1"/>
</dbReference>
<dbReference type="InterPro" id="IPR017941">
    <property type="entry name" value="Rieske_2Fe-2S"/>
</dbReference>
<comment type="miscellaneous">
    <text evidence="20">The Rieske protein is a high potential 2Fe-2S protein.</text>
</comment>
<feature type="transmembrane region" description="Helical" evidence="20">
    <location>
        <begin position="20"/>
        <end position="41"/>
    </location>
</feature>
<gene>
    <name evidence="23" type="ORF">HJO_12291</name>
</gene>
<evidence type="ECO:0000256" key="1">
    <source>
        <dbReference type="ARBA" id="ARBA00002444"/>
    </source>
</evidence>
<evidence type="ECO:0000256" key="8">
    <source>
        <dbReference type="ARBA" id="ARBA00022475"/>
    </source>
</evidence>
<keyword evidence="18" id="KW-1015">Disulfide bond</keyword>
<dbReference type="InterPro" id="IPR014349">
    <property type="entry name" value="Rieske_Fe-S_prot"/>
</dbReference>
<evidence type="ECO:0000256" key="2">
    <source>
        <dbReference type="ARBA" id="ARBA00004162"/>
    </source>
</evidence>
<dbReference type="EMBL" id="ARYK01000006">
    <property type="protein sequence ID" value="KCZ90628.1"/>
    <property type="molecule type" value="Genomic_DNA"/>
</dbReference>
<keyword evidence="7 20" id="KW-0813">Transport</keyword>
<sequence>MTEQTAQPLDETVDDDRRNFIHIATGAVAFGGVAAFAIAAIDQWNPAADTRAASSLDVDISKVPLGSEIRVLIGGKPFFLRHRTPAEIAEAEAVNVENLRDPETDDERLRPMQDGKLNRAMLITSGACTHLGCVPVGPAQGNTGEYGGWYCPCHGSEYDTSGRIRKGPAPKNLPIPNYVYVSDTVVNISL</sequence>
<evidence type="ECO:0000313" key="23">
    <source>
        <dbReference type="EMBL" id="KCZ90628.1"/>
    </source>
</evidence>
<dbReference type="InterPro" id="IPR019470">
    <property type="entry name" value="Ubiq_cytC_Rdtase_Fe-S_su_TAT"/>
</dbReference>
<dbReference type="AlphaFoldDB" id="A0A059FJI5"/>
<evidence type="ECO:0000256" key="10">
    <source>
        <dbReference type="ARBA" id="ARBA00022714"/>
    </source>
</evidence>
<evidence type="ECO:0000256" key="5">
    <source>
        <dbReference type="ARBA" id="ARBA00012951"/>
    </source>
</evidence>
<keyword evidence="11" id="KW-0479">Metal-binding</keyword>
<reference evidence="23 24" key="1">
    <citation type="journal article" date="2014" name="Antonie Van Leeuwenhoek">
        <title>Hyphomonas beringensis sp. nov. and Hyphomonas chukchiensis sp. nov., isolated from surface seawater of the Bering Sea and Chukchi Sea.</title>
        <authorList>
            <person name="Li C."/>
            <person name="Lai Q."/>
            <person name="Li G."/>
            <person name="Dong C."/>
            <person name="Wang J."/>
            <person name="Liao Y."/>
            <person name="Shao Z."/>
        </authorList>
    </citation>
    <scope>NUCLEOTIDE SEQUENCE [LARGE SCALE GENOMIC DNA]</scope>
    <source>
        <strain evidence="23 24">MHS-2</strain>
    </source>
</reference>
<evidence type="ECO:0000256" key="12">
    <source>
        <dbReference type="ARBA" id="ARBA00022967"/>
    </source>
</evidence>
<comment type="caution">
    <text evidence="23">The sequence shown here is derived from an EMBL/GenBank/DDBJ whole genome shotgun (WGS) entry which is preliminary data.</text>
</comment>
<dbReference type="CDD" id="cd03470">
    <property type="entry name" value="Rieske_cytochrome_bc1"/>
    <property type="match status" value="1"/>
</dbReference>
<evidence type="ECO:0000256" key="16">
    <source>
        <dbReference type="ARBA" id="ARBA00023014"/>
    </source>
</evidence>
<organism evidence="23 24">
    <name type="scientific">Hyphomonas johnsonii MHS-2</name>
    <dbReference type="NCBI Taxonomy" id="1280950"/>
    <lineage>
        <taxon>Bacteria</taxon>
        <taxon>Pseudomonadati</taxon>
        <taxon>Pseudomonadota</taxon>
        <taxon>Alphaproteobacteria</taxon>
        <taxon>Hyphomonadales</taxon>
        <taxon>Hyphomonadaceae</taxon>
        <taxon>Hyphomonas</taxon>
    </lineage>
</organism>
<dbReference type="GO" id="GO:0051537">
    <property type="term" value="F:2 iron, 2 sulfur cluster binding"/>
    <property type="evidence" value="ECO:0007669"/>
    <property type="project" value="UniProtKB-KW"/>
</dbReference>
<keyword evidence="24" id="KW-1185">Reference proteome</keyword>
<dbReference type="InterPro" id="IPR005805">
    <property type="entry name" value="Rieske_Fe-S_prot_C"/>
</dbReference>
<evidence type="ECO:0000313" key="24">
    <source>
        <dbReference type="Proteomes" id="UP000025171"/>
    </source>
</evidence>
<dbReference type="PATRIC" id="fig|1280950.3.peg.2464"/>
<keyword evidence="14 20" id="KW-1133">Transmembrane helix</keyword>
<evidence type="ECO:0000256" key="11">
    <source>
        <dbReference type="ARBA" id="ARBA00022723"/>
    </source>
</evidence>
<evidence type="ECO:0000256" key="3">
    <source>
        <dbReference type="ARBA" id="ARBA00010651"/>
    </source>
</evidence>
<accession>A0A059FJI5</accession>
<evidence type="ECO:0000259" key="22">
    <source>
        <dbReference type="PROSITE" id="PS51296"/>
    </source>
</evidence>
<dbReference type="EC" id="7.1.1.8" evidence="5 20"/>
<keyword evidence="12" id="KW-1278">Translocase</keyword>
<proteinExistence type="inferred from homology"/>
<comment type="similarity">
    <text evidence="3">Belongs to the Rieske iron-sulfur protein family.</text>
</comment>
<comment type="catalytic activity">
    <reaction evidence="19 20">
        <text>a quinol + 2 Fe(III)-[cytochrome c](out) = a quinone + 2 Fe(II)-[cytochrome c](out) + 2 H(+)(out)</text>
        <dbReference type="Rhea" id="RHEA:11484"/>
        <dbReference type="Rhea" id="RHEA-COMP:10350"/>
        <dbReference type="Rhea" id="RHEA-COMP:14399"/>
        <dbReference type="ChEBI" id="CHEBI:15378"/>
        <dbReference type="ChEBI" id="CHEBI:24646"/>
        <dbReference type="ChEBI" id="CHEBI:29033"/>
        <dbReference type="ChEBI" id="CHEBI:29034"/>
        <dbReference type="ChEBI" id="CHEBI:132124"/>
        <dbReference type="EC" id="7.1.1.8"/>
    </reaction>
</comment>
<evidence type="ECO:0000256" key="7">
    <source>
        <dbReference type="ARBA" id="ARBA00022448"/>
    </source>
</evidence>
<keyword evidence="15" id="KW-0408">Iron</keyword>
<dbReference type="Gene3D" id="1.20.5.510">
    <property type="entry name" value="Single helix bin"/>
    <property type="match status" value="1"/>
</dbReference>
<dbReference type="RefSeq" id="WP_035617287.1">
    <property type="nucleotide sequence ID" value="NZ_ARYK01000006.1"/>
</dbReference>
<keyword evidence="17 20" id="KW-0472">Membrane</keyword>
<dbReference type="GO" id="GO:0046872">
    <property type="term" value="F:metal ion binding"/>
    <property type="evidence" value="ECO:0007669"/>
    <property type="project" value="UniProtKB-KW"/>
</dbReference>
<comment type="subcellular location">
    <subcellularLocation>
        <location evidence="2">Cell membrane</location>
        <topology evidence="2">Single-pass membrane protein</topology>
    </subcellularLocation>
</comment>
<dbReference type="NCBIfam" id="TIGR01416">
    <property type="entry name" value="Rieske_proteo"/>
    <property type="match status" value="1"/>
</dbReference>
<dbReference type="PROSITE" id="PS51296">
    <property type="entry name" value="RIESKE"/>
    <property type="match status" value="1"/>
</dbReference>
<evidence type="ECO:0000256" key="4">
    <source>
        <dbReference type="ARBA" id="ARBA00011649"/>
    </source>
</evidence>
<dbReference type="Pfam" id="PF10399">
    <property type="entry name" value="UCR_Fe-S_N"/>
    <property type="match status" value="1"/>
</dbReference>
<dbReference type="eggNOG" id="COG0723">
    <property type="taxonomic scope" value="Bacteria"/>
</dbReference>
<dbReference type="STRING" id="1280950.HJO_12291"/>
<evidence type="ECO:0000256" key="17">
    <source>
        <dbReference type="ARBA" id="ARBA00023136"/>
    </source>
</evidence>
<comment type="subunit">
    <text evidence="4 21">The main subunits of complex b-c1 are: cytochrome b, cytochrome c1 and the Rieske protein.</text>
</comment>
<keyword evidence="16" id="KW-0411">Iron-sulfur</keyword>
<feature type="domain" description="Rieske" evidence="22">
    <location>
        <begin position="124"/>
        <end position="187"/>
    </location>
</feature>
<dbReference type="SUPFAM" id="SSF50022">
    <property type="entry name" value="ISP domain"/>
    <property type="match status" value="1"/>
</dbReference>
<evidence type="ECO:0000256" key="13">
    <source>
        <dbReference type="ARBA" id="ARBA00022982"/>
    </source>
</evidence>
<keyword evidence="9 20" id="KW-0812">Transmembrane</keyword>
<protein>
    <recommendedName>
        <fullName evidence="6 20">Ubiquinol-cytochrome c reductase iron-sulfur subunit</fullName>
        <ecNumber evidence="5 20">7.1.1.8</ecNumber>
    </recommendedName>
</protein>
<dbReference type="InterPro" id="IPR006317">
    <property type="entry name" value="Ubiquinol_cyt_c_Rdtase_Fe-S-su"/>
</dbReference>
<dbReference type="Pfam" id="PF00355">
    <property type="entry name" value="Rieske"/>
    <property type="match status" value="1"/>
</dbReference>
<keyword evidence="13 20" id="KW-0249">Electron transport</keyword>
<comment type="cofactor">
    <cofactor evidence="20">
        <name>[2Fe-2S] cluster</name>
        <dbReference type="ChEBI" id="CHEBI:190135"/>
    </cofactor>
    <text evidence="20">Binds 1 [2Fe-2S] cluster per subunit.</text>
</comment>
<evidence type="ECO:0000256" key="19">
    <source>
        <dbReference type="ARBA" id="ARBA00029351"/>
    </source>
</evidence>
<evidence type="ECO:0000256" key="15">
    <source>
        <dbReference type="ARBA" id="ARBA00023004"/>
    </source>
</evidence>
<name>A0A059FJI5_9PROT</name>
<evidence type="ECO:0000256" key="18">
    <source>
        <dbReference type="ARBA" id="ARBA00023157"/>
    </source>
</evidence>
<keyword evidence="8" id="KW-1003">Cell membrane</keyword>
<dbReference type="Proteomes" id="UP000025171">
    <property type="component" value="Unassembled WGS sequence"/>
</dbReference>
<evidence type="ECO:0000256" key="21">
    <source>
        <dbReference type="RuleBase" id="RU004497"/>
    </source>
</evidence>
<dbReference type="InterPro" id="IPR036922">
    <property type="entry name" value="Rieske_2Fe-2S_sf"/>
</dbReference>
<dbReference type="PRINTS" id="PR00162">
    <property type="entry name" value="RIESKE"/>
</dbReference>
<dbReference type="PANTHER" id="PTHR10134">
    <property type="entry name" value="CYTOCHROME B-C1 COMPLEX SUBUNIT RIESKE, MITOCHONDRIAL"/>
    <property type="match status" value="1"/>
</dbReference>